<gene>
    <name evidence="1" type="ORF">MMA15_23845</name>
</gene>
<comment type="caution">
    <text evidence="1">The sequence shown here is derived from an EMBL/GenBank/DDBJ whole genome shotgun (WGS) entry which is preliminary data.</text>
</comment>
<name>A0ABS9T4G1_9ACTN</name>
<sequence>MRETNSLTVLDGDGTVYVARVQGSRMLTVSIAVGTLSYAVPPAAAGRP</sequence>
<dbReference type="RefSeq" id="WP_241062190.1">
    <property type="nucleotide sequence ID" value="NZ_JAKWJU010000002.1"/>
</dbReference>
<evidence type="ECO:0000313" key="2">
    <source>
        <dbReference type="Proteomes" id="UP001166784"/>
    </source>
</evidence>
<dbReference type="EMBL" id="JAKWJU010000002">
    <property type="protein sequence ID" value="MCH6163313.1"/>
    <property type="molecule type" value="Genomic_DNA"/>
</dbReference>
<dbReference type="SUPFAM" id="SSF55781">
    <property type="entry name" value="GAF domain-like"/>
    <property type="match status" value="1"/>
</dbReference>
<dbReference type="Proteomes" id="UP001166784">
    <property type="component" value="Unassembled WGS sequence"/>
</dbReference>
<organism evidence="1 2">
    <name type="scientific">Streptomyces marispadix</name>
    <dbReference type="NCBI Taxonomy" id="2922868"/>
    <lineage>
        <taxon>Bacteria</taxon>
        <taxon>Bacillati</taxon>
        <taxon>Actinomycetota</taxon>
        <taxon>Actinomycetes</taxon>
        <taxon>Kitasatosporales</taxon>
        <taxon>Streptomycetaceae</taxon>
        <taxon>Streptomyces</taxon>
    </lineage>
</organism>
<proteinExistence type="predicted"/>
<keyword evidence="2" id="KW-1185">Reference proteome</keyword>
<dbReference type="Gene3D" id="3.30.450.40">
    <property type="match status" value="1"/>
</dbReference>
<reference evidence="1" key="1">
    <citation type="submission" date="2022-03" db="EMBL/GenBank/DDBJ databases">
        <authorList>
            <person name="Santos J.D.N."/>
            <person name="Kallscheuer N."/>
            <person name="Jogler C."/>
            <person name="Lage O.M."/>
        </authorList>
    </citation>
    <scope>NUCLEOTIDE SEQUENCE</scope>
    <source>
        <strain evidence="1">M600PL45_2</strain>
    </source>
</reference>
<dbReference type="InterPro" id="IPR029016">
    <property type="entry name" value="GAF-like_dom_sf"/>
</dbReference>
<protein>
    <submittedName>
        <fullName evidence="1">Uncharacterized protein</fullName>
    </submittedName>
</protein>
<evidence type="ECO:0000313" key="1">
    <source>
        <dbReference type="EMBL" id="MCH6163313.1"/>
    </source>
</evidence>
<reference evidence="1" key="2">
    <citation type="journal article" date="2023" name="Int. J. Syst. Evol. Microbiol.">
        <title>Streptomyces marispadix sp. nov., isolated from marine beach sediment of the Northern Coast of Portugal.</title>
        <authorList>
            <person name="dos Santos J.D.N."/>
            <person name="Vitorino I.R."/>
            <person name="Kallscheuer N."/>
            <person name="Srivastava A."/>
            <person name="Krautwurst S."/>
            <person name="Marz M."/>
            <person name="Jogler C."/>
            <person name="Lobo Da Cunha A."/>
            <person name="Catita J."/>
            <person name="Goncalves H."/>
            <person name="Gonzalez I."/>
            <person name="Reyes F."/>
            <person name="Lage O.M."/>
        </authorList>
    </citation>
    <scope>NUCLEOTIDE SEQUENCE</scope>
    <source>
        <strain evidence="1">M600PL45_2</strain>
    </source>
</reference>
<accession>A0ABS9T4G1</accession>